<proteinExistence type="predicted"/>
<organism evidence="2 3">
    <name type="scientific">Paraglomus brasilianum</name>
    <dbReference type="NCBI Taxonomy" id="144538"/>
    <lineage>
        <taxon>Eukaryota</taxon>
        <taxon>Fungi</taxon>
        <taxon>Fungi incertae sedis</taxon>
        <taxon>Mucoromycota</taxon>
        <taxon>Glomeromycotina</taxon>
        <taxon>Glomeromycetes</taxon>
        <taxon>Paraglomerales</taxon>
        <taxon>Paraglomeraceae</taxon>
        <taxon>Paraglomus</taxon>
    </lineage>
</organism>
<feature type="coiled-coil region" evidence="1">
    <location>
        <begin position="123"/>
        <end position="153"/>
    </location>
</feature>
<comment type="caution">
    <text evidence="2">The sequence shown here is derived from an EMBL/GenBank/DDBJ whole genome shotgun (WGS) entry which is preliminary data.</text>
</comment>
<dbReference type="OrthoDB" id="2444986at2759"/>
<reference evidence="2" key="1">
    <citation type="submission" date="2021-06" db="EMBL/GenBank/DDBJ databases">
        <authorList>
            <person name="Kallberg Y."/>
            <person name="Tangrot J."/>
            <person name="Rosling A."/>
        </authorList>
    </citation>
    <scope>NUCLEOTIDE SEQUENCE</scope>
    <source>
        <strain evidence="2">BR232B</strain>
    </source>
</reference>
<name>A0A9N9GMD6_9GLOM</name>
<gene>
    <name evidence="2" type="ORF">PBRASI_LOCUS8447</name>
</gene>
<keyword evidence="1" id="KW-0175">Coiled coil</keyword>
<accession>A0A9N9GMD6</accession>
<dbReference type="AlphaFoldDB" id="A0A9N9GMD6"/>
<evidence type="ECO:0000313" key="3">
    <source>
        <dbReference type="Proteomes" id="UP000789739"/>
    </source>
</evidence>
<sequence>MKAIVPTYTSHGQTDTNLDATVIDREELDKKFGSLQGTDITTEENRLKNLISQAKVKPDIESIESELNKKPVIAASELKNSDYKGEIVGLVTDDAQRNSKKNDVITEITQIRENKLGKVRQLITNAQTVKDKEEATKEELESAINDLKTLANASSDS</sequence>
<evidence type="ECO:0000313" key="2">
    <source>
        <dbReference type="EMBL" id="CAG8616215.1"/>
    </source>
</evidence>
<protein>
    <submittedName>
        <fullName evidence="2">10547_t:CDS:1</fullName>
    </submittedName>
</protein>
<keyword evidence="3" id="KW-1185">Reference proteome</keyword>
<dbReference type="EMBL" id="CAJVPI010001511">
    <property type="protein sequence ID" value="CAG8616215.1"/>
    <property type="molecule type" value="Genomic_DNA"/>
</dbReference>
<evidence type="ECO:0000256" key="1">
    <source>
        <dbReference type="SAM" id="Coils"/>
    </source>
</evidence>
<dbReference type="Proteomes" id="UP000789739">
    <property type="component" value="Unassembled WGS sequence"/>
</dbReference>
<feature type="non-terminal residue" evidence="2">
    <location>
        <position position="157"/>
    </location>
</feature>